<evidence type="ECO:0000313" key="3">
    <source>
        <dbReference type="EMBL" id="NOJ77665.1"/>
    </source>
</evidence>
<dbReference type="AlphaFoldDB" id="A0A7Y4IFH1"/>
<dbReference type="PANTHER" id="PTHR43187:SF1">
    <property type="entry name" value="GLUTAMINE AMIDOTRANSFERASE DUG3-RELATED"/>
    <property type="match status" value="1"/>
</dbReference>
<dbReference type="InterPro" id="IPR017932">
    <property type="entry name" value="GATase_2_dom"/>
</dbReference>
<dbReference type="InterPro" id="IPR026869">
    <property type="entry name" value="EgtC-like"/>
</dbReference>
<dbReference type="Gene3D" id="3.60.20.10">
    <property type="entry name" value="Glutamine Phosphoribosylpyrophosphate, subunit 1, domain 1"/>
    <property type="match status" value="1"/>
</dbReference>
<dbReference type="PROSITE" id="PS51278">
    <property type="entry name" value="GATASE_TYPE_2"/>
    <property type="match status" value="1"/>
</dbReference>
<gene>
    <name evidence="3" type="ORF">HNV28_04800</name>
</gene>
<dbReference type="GO" id="GO:0016740">
    <property type="term" value="F:transferase activity"/>
    <property type="evidence" value="ECO:0007669"/>
    <property type="project" value="UniProtKB-KW"/>
</dbReference>
<feature type="domain" description="Glutamine amidotransferase type-2" evidence="2">
    <location>
        <begin position="25"/>
        <end position="285"/>
    </location>
</feature>
<evidence type="ECO:0000256" key="1">
    <source>
        <dbReference type="ARBA" id="ARBA00022962"/>
    </source>
</evidence>
<proteinExistence type="predicted"/>
<dbReference type="InterPro" id="IPR029055">
    <property type="entry name" value="Ntn_hydrolases_N"/>
</dbReference>
<dbReference type="SUPFAM" id="SSF56235">
    <property type="entry name" value="N-terminal nucleophile aminohydrolases (Ntn hydrolases)"/>
    <property type="match status" value="1"/>
</dbReference>
<organism evidence="3 4">
    <name type="scientific">Myxococcus xanthus</name>
    <dbReference type="NCBI Taxonomy" id="34"/>
    <lineage>
        <taxon>Bacteria</taxon>
        <taxon>Pseudomonadati</taxon>
        <taxon>Myxococcota</taxon>
        <taxon>Myxococcia</taxon>
        <taxon>Myxococcales</taxon>
        <taxon>Cystobacterineae</taxon>
        <taxon>Myxococcaceae</taxon>
        <taxon>Myxococcus</taxon>
    </lineage>
</organism>
<evidence type="ECO:0000259" key="2">
    <source>
        <dbReference type="PROSITE" id="PS51278"/>
    </source>
</evidence>
<dbReference type="PANTHER" id="PTHR43187">
    <property type="entry name" value="GLUTAMINE AMIDOTRANSFERASE DUG3-RELATED"/>
    <property type="match status" value="1"/>
</dbReference>
<dbReference type="InterPro" id="IPR052373">
    <property type="entry name" value="Gamma-glu_amide_hydrolase"/>
</dbReference>
<comment type="caution">
    <text evidence="3">The sequence shown here is derived from an EMBL/GenBank/DDBJ whole genome shotgun (WGS) entry which is preliminary data.</text>
</comment>
<name>A0A7Y4IFH1_MYXXA</name>
<reference evidence="3 4" key="1">
    <citation type="submission" date="2020-05" db="EMBL/GenBank/DDBJ databases">
        <authorList>
            <person name="Whitworth D."/>
        </authorList>
    </citation>
    <scope>NUCLEOTIDE SEQUENCE [LARGE SCALE GENOMIC DNA]</scope>
    <source>
        <strain evidence="3 4">AM005</strain>
    </source>
</reference>
<accession>A0A7Y4IFH1</accession>
<dbReference type="Pfam" id="PF13230">
    <property type="entry name" value="GATase_4"/>
    <property type="match status" value="1"/>
</dbReference>
<evidence type="ECO:0000313" key="4">
    <source>
        <dbReference type="Proteomes" id="UP000533080"/>
    </source>
</evidence>
<sequence>MAKGVSSSMSVILAALTSDPNLLRCELHRLQGQVLLQGAPRANAVGVGAYAQEEVLLRRFSSGEELSLDSLVPPHESEALLFHAGQLPVGLSLEENTQPFRYRRWLFALHGGVQGFELLRAPLLASLPDHLRRQVRGGTEGELLFAVFLRRLRDLGRTEDPRLEAEAAGRVLADTVREVVQAAAQAGVTRTPTLNLVATNGILLAATRYGEHPLYCTRLEGAAECELCDVTPSTPDTQPAVGAHRRRRTVVVASALKRTSGWVELAHGRTLAVGPDLQMHELSGT</sequence>
<dbReference type="EMBL" id="JABFNT010000011">
    <property type="protein sequence ID" value="NOJ77665.1"/>
    <property type="molecule type" value="Genomic_DNA"/>
</dbReference>
<protein>
    <submittedName>
        <fullName evidence="3">Class II glutamine amidotransferase</fullName>
    </submittedName>
</protein>
<keyword evidence="1 3" id="KW-0315">Glutamine amidotransferase</keyword>
<keyword evidence="3" id="KW-0808">Transferase</keyword>
<dbReference type="Proteomes" id="UP000533080">
    <property type="component" value="Unassembled WGS sequence"/>
</dbReference>